<evidence type="ECO:0000313" key="1">
    <source>
        <dbReference type="EMBL" id="KSV17265.1"/>
    </source>
</evidence>
<protein>
    <submittedName>
        <fullName evidence="1">Uncharacterized protein</fullName>
    </submittedName>
</protein>
<gene>
    <name evidence="1" type="ORF">DA01_06600</name>
</gene>
<organism evidence="1 2">
    <name type="scientific">Dehalococcoides mccartyi</name>
    <dbReference type="NCBI Taxonomy" id="61435"/>
    <lineage>
        <taxon>Bacteria</taxon>
        <taxon>Bacillati</taxon>
        <taxon>Chloroflexota</taxon>
        <taxon>Dehalococcoidia</taxon>
        <taxon>Dehalococcoidales</taxon>
        <taxon>Dehalococcoidaceae</taxon>
        <taxon>Dehalococcoides</taxon>
    </lineage>
</organism>
<reference evidence="1 2" key="1">
    <citation type="journal article" date="2015" name="Sci. Rep.">
        <title>A comparative genomics and reductive dehalogenase gene transcription study of two chloroethene-respiring bacteria, Dehalococcoides mccartyi strains MB and 11a.</title>
        <authorList>
            <person name="Low A."/>
            <person name="Shen Z."/>
            <person name="Cheng D."/>
            <person name="Rogers M.J."/>
            <person name="Lee P.K."/>
            <person name="He J."/>
        </authorList>
    </citation>
    <scope>NUCLEOTIDE SEQUENCE [LARGE SCALE GENOMIC DNA]</scope>
    <source>
        <strain evidence="1 2">MB</strain>
    </source>
</reference>
<name>A0A0V8M154_9CHLR</name>
<accession>A0A0V8M154</accession>
<evidence type="ECO:0000313" key="2">
    <source>
        <dbReference type="Proteomes" id="UP000053577"/>
    </source>
</evidence>
<dbReference type="EMBL" id="JGYD01000025">
    <property type="protein sequence ID" value="KSV17265.1"/>
    <property type="molecule type" value="Genomic_DNA"/>
</dbReference>
<dbReference type="Proteomes" id="UP000053577">
    <property type="component" value="Unassembled WGS sequence"/>
</dbReference>
<proteinExistence type="predicted"/>
<dbReference type="AlphaFoldDB" id="A0A0V8M154"/>
<comment type="caution">
    <text evidence="1">The sequence shown here is derived from an EMBL/GenBank/DDBJ whole genome shotgun (WGS) entry which is preliminary data.</text>
</comment>
<dbReference type="PATRIC" id="fig|61435.5.peg.1299"/>
<sequence>MRYSLLEYRIIDMTYEKRYYSPDTMPIVYCFACLQVVLASSEKARNIYEQILGCYRLPGVPNLFSTFNVEMPSEEKCKEQIKASNIDGLFSEFADNVFANKSKEFAYWFGDDNLETNNSDIKLYQGLITELINTGFNNQSERAKGVYKVTRESSPLLVLAIKFYSSADYNHMRYLEDECMVGLKILGHTYDLTKLVKTKPGSRKHRDQTKRFKRDGFTMCHDEKIVKVATRWYYSRVKYSGPKEFCDKMKGKEFTFDPSNISNEIKPCDEAMGYPRKD</sequence>